<evidence type="ECO:0000313" key="2">
    <source>
        <dbReference type="Ensembl" id="ENSSMAP00000032279.2"/>
    </source>
</evidence>
<reference evidence="2" key="1">
    <citation type="submission" date="2023-05" db="EMBL/GenBank/DDBJ databases">
        <title>High-quality long-read genome of Scophthalmus maximus.</title>
        <authorList>
            <person name="Lien S."/>
            <person name="Martinez P."/>
        </authorList>
    </citation>
    <scope>NUCLEOTIDE SEQUENCE [LARGE SCALE GENOMIC DNA]</scope>
</reference>
<protein>
    <submittedName>
        <fullName evidence="2">Uncharacterized protein</fullName>
    </submittedName>
</protein>
<dbReference type="Proteomes" id="UP000694558">
    <property type="component" value="Chromosome 15"/>
</dbReference>
<sequence length="187" mass="20481">CSSNRPPNRSDGALTAREESGGGDSASAQRGEPESPARCRTKSTVDTLGVFRKRSIFAPPRRSSSGYFSFDGDSLPLSPRPVATADRATQTPSPAGQAMEHALQRMAEARGGRPGTQQQRRHGELHVFHRCGVPMFHSAVAKSPFCLIGAEVKHDLSLRLSPRRVGFEVYRCPSFYIYIQTHSRILS</sequence>
<dbReference type="GeneTree" id="ENSGT00940000177019"/>
<evidence type="ECO:0000256" key="1">
    <source>
        <dbReference type="SAM" id="MobiDB-lite"/>
    </source>
</evidence>
<accession>A0A8D3BD31</accession>
<evidence type="ECO:0000313" key="3">
    <source>
        <dbReference type="Proteomes" id="UP000694558"/>
    </source>
</evidence>
<organism evidence="2 3">
    <name type="scientific">Scophthalmus maximus</name>
    <name type="common">Turbot</name>
    <name type="synonym">Psetta maxima</name>
    <dbReference type="NCBI Taxonomy" id="52904"/>
    <lineage>
        <taxon>Eukaryota</taxon>
        <taxon>Metazoa</taxon>
        <taxon>Chordata</taxon>
        <taxon>Craniata</taxon>
        <taxon>Vertebrata</taxon>
        <taxon>Euteleostomi</taxon>
        <taxon>Actinopterygii</taxon>
        <taxon>Neopterygii</taxon>
        <taxon>Teleostei</taxon>
        <taxon>Neoteleostei</taxon>
        <taxon>Acanthomorphata</taxon>
        <taxon>Carangaria</taxon>
        <taxon>Pleuronectiformes</taxon>
        <taxon>Pleuronectoidei</taxon>
        <taxon>Scophthalmidae</taxon>
        <taxon>Scophthalmus</taxon>
    </lineage>
</organism>
<dbReference type="AlphaFoldDB" id="A0A8D3BD31"/>
<feature type="region of interest" description="Disordered" evidence="1">
    <location>
        <begin position="1"/>
        <end position="45"/>
    </location>
</feature>
<name>A0A8D3BD31_SCOMX</name>
<proteinExistence type="predicted"/>
<dbReference type="Ensembl" id="ENSSMAT00000032676.2">
    <property type="protein sequence ID" value="ENSSMAP00000032279.2"/>
    <property type="gene ID" value="ENSSMAG00000019782.2"/>
</dbReference>
<reference evidence="2" key="2">
    <citation type="submission" date="2025-08" db="UniProtKB">
        <authorList>
            <consortium name="Ensembl"/>
        </authorList>
    </citation>
    <scope>IDENTIFICATION</scope>
</reference>
<feature type="region of interest" description="Disordered" evidence="1">
    <location>
        <begin position="78"/>
        <end position="100"/>
    </location>
</feature>